<accession>A0A0D3FZE9</accession>
<reference evidence="1" key="1">
    <citation type="journal article" date="2009" name="Rice">
        <title>De Novo Next Generation Sequencing of Plant Genomes.</title>
        <authorList>
            <person name="Rounsley S."/>
            <person name="Marri P.R."/>
            <person name="Yu Y."/>
            <person name="He R."/>
            <person name="Sisneros N."/>
            <person name="Goicoechea J.L."/>
            <person name="Lee S.J."/>
            <person name="Angelova A."/>
            <person name="Kudrna D."/>
            <person name="Luo M."/>
            <person name="Affourtit J."/>
            <person name="Desany B."/>
            <person name="Knight J."/>
            <person name="Niazi F."/>
            <person name="Egholm M."/>
            <person name="Wing R.A."/>
        </authorList>
    </citation>
    <scope>NUCLEOTIDE SEQUENCE [LARGE SCALE GENOMIC DNA]</scope>
    <source>
        <strain evidence="1">cv. IRGC 105608</strain>
    </source>
</reference>
<organism evidence="1">
    <name type="scientific">Oryza barthii</name>
    <dbReference type="NCBI Taxonomy" id="65489"/>
    <lineage>
        <taxon>Eukaryota</taxon>
        <taxon>Viridiplantae</taxon>
        <taxon>Streptophyta</taxon>
        <taxon>Embryophyta</taxon>
        <taxon>Tracheophyta</taxon>
        <taxon>Spermatophyta</taxon>
        <taxon>Magnoliopsida</taxon>
        <taxon>Liliopsida</taxon>
        <taxon>Poales</taxon>
        <taxon>Poaceae</taxon>
        <taxon>BOP clade</taxon>
        <taxon>Oryzoideae</taxon>
        <taxon>Oryzeae</taxon>
        <taxon>Oryzinae</taxon>
        <taxon>Oryza</taxon>
    </lineage>
</organism>
<dbReference type="Proteomes" id="UP000026960">
    <property type="component" value="Chromosome 4"/>
</dbReference>
<protein>
    <submittedName>
        <fullName evidence="1">Uncharacterized protein</fullName>
    </submittedName>
</protein>
<evidence type="ECO:0000313" key="1">
    <source>
        <dbReference type="EnsemblPlants" id="OBART04G23060.1"/>
    </source>
</evidence>
<evidence type="ECO:0000313" key="2">
    <source>
        <dbReference type="Proteomes" id="UP000026960"/>
    </source>
</evidence>
<dbReference type="AlphaFoldDB" id="A0A0D3FZE9"/>
<proteinExistence type="predicted"/>
<keyword evidence="2" id="KW-1185">Reference proteome</keyword>
<name>A0A0D3FZE9_9ORYZ</name>
<reference evidence="1" key="2">
    <citation type="submission" date="2015-03" db="UniProtKB">
        <authorList>
            <consortium name="EnsemblPlants"/>
        </authorList>
    </citation>
    <scope>IDENTIFICATION</scope>
</reference>
<dbReference type="Gramene" id="OBART04G23060.1">
    <property type="protein sequence ID" value="OBART04G23060.1"/>
    <property type="gene ID" value="OBART04G23060"/>
</dbReference>
<dbReference type="PaxDb" id="65489-OBART04G23060.1"/>
<sequence>MAEEATAATWVASGEEVGFPGYGRGEVDMSGKNYDADRAAIADKAIALAEAHCDEPSRGRATAAPLVLRCREAKPTQSSLALSSSPRFRHDTIIS</sequence>
<dbReference type="EnsemblPlants" id="OBART04G23060.1">
    <property type="protein sequence ID" value="OBART04G23060.1"/>
    <property type="gene ID" value="OBART04G23060"/>
</dbReference>
<dbReference type="HOGENOM" id="CLU_2376157_0_0_1"/>